<feature type="binding site" evidence="2">
    <location>
        <begin position="62"/>
        <end position="64"/>
    </location>
    <ligand>
        <name>substrate</name>
    </ligand>
</feature>
<dbReference type="InterPro" id="IPR001441">
    <property type="entry name" value="UPP_synth-like"/>
</dbReference>
<name>A0ABY5P7I9_9LACT</name>
<reference evidence="3 4" key="1">
    <citation type="submission" date="2022-08" db="EMBL/GenBank/DDBJ databases">
        <title>Aerococcaceae sp. nov isolated from spoiled eye mask.</title>
        <authorList>
            <person name="Zhou G."/>
            <person name="Xie X.-B."/>
            <person name="Shi Q.-S."/>
            <person name="Wang Y.-S."/>
            <person name="Wen X."/>
            <person name="Peng H."/>
            <person name="Yang X.-J."/>
            <person name="Tao H.-B."/>
            <person name="Huang X.-M."/>
        </authorList>
    </citation>
    <scope>NUCLEOTIDE SEQUENCE [LARGE SCALE GENOMIC DNA]</scope>
    <source>
        <strain evidence="4">DM20194951</strain>
    </source>
</reference>
<accession>A0ABY5P7I9</accession>
<feature type="active site" description="Proton acceptor" evidence="2">
    <location>
        <position position="65"/>
    </location>
</feature>
<feature type="binding site" evidence="2">
    <location>
        <position position="22"/>
    </location>
    <ligand>
        <name>substrate</name>
    </ligand>
</feature>
<feature type="binding site" evidence="2">
    <location>
        <begin position="18"/>
        <end position="21"/>
    </location>
    <ligand>
        <name>substrate</name>
    </ligand>
</feature>
<dbReference type="PANTHER" id="PTHR10291">
    <property type="entry name" value="DEHYDRODOLICHYL DIPHOSPHATE SYNTHASE FAMILY MEMBER"/>
    <property type="match status" value="1"/>
</dbReference>
<comment type="similarity">
    <text evidence="2">Belongs to the UPP synthase family.</text>
</comment>
<feature type="binding site" evidence="2">
    <location>
        <position position="66"/>
    </location>
    <ligand>
        <name>substrate</name>
    </ligand>
</feature>
<dbReference type="Gene3D" id="3.40.1180.10">
    <property type="entry name" value="Decaprenyl diphosphate synthase-like"/>
    <property type="match status" value="1"/>
</dbReference>
<dbReference type="NCBIfam" id="NF011405">
    <property type="entry name" value="PRK14830.1"/>
    <property type="match status" value="1"/>
</dbReference>
<evidence type="ECO:0000256" key="1">
    <source>
        <dbReference type="ARBA" id="ARBA00022679"/>
    </source>
</evidence>
<sequence>MAFDKERVPKHIAIIMDGNGRWAKKRFLPRVAGHRKGVETIKKVTIRANELGVKLLTVYAFSTENWGRPQDEVNYLMSLPKDFFDSFLPELIKNDVRVEWIGDITALPQQTYDIVVSAVEQTKHCQGMVLNFALNYGGRQEITDAVVAIAQAVSNQELETHDITPELIESHLSTARYGQLAAPDLLIRTSGEQRLSNFLLWQAAYSEFYFTDVLWPDFGASDLDAAVESYIQRDRRFGKVKG</sequence>
<dbReference type="EC" id="2.5.1.-" evidence="2"/>
<dbReference type="NCBIfam" id="TIGR00055">
    <property type="entry name" value="uppS"/>
    <property type="match status" value="1"/>
</dbReference>
<feature type="binding site" evidence="2">
    <location>
        <position position="68"/>
    </location>
    <ligand>
        <name>substrate</name>
    </ligand>
</feature>
<evidence type="ECO:0000313" key="4">
    <source>
        <dbReference type="Proteomes" id="UP001315967"/>
    </source>
</evidence>
<dbReference type="HAMAP" id="MF_01139">
    <property type="entry name" value="ISPT"/>
    <property type="match status" value="1"/>
</dbReference>
<dbReference type="SUPFAM" id="SSF64005">
    <property type="entry name" value="Undecaprenyl diphosphate synthase"/>
    <property type="match status" value="1"/>
</dbReference>
<gene>
    <name evidence="3" type="ORF">NRE15_03020</name>
</gene>
<evidence type="ECO:0000313" key="3">
    <source>
        <dbReference type="EMBL" id="UUX34639.1"/>
    </source>
</evidence>
<organism evidence="3 4">
    <name type="scientific">Fundicoccus culcitae</name>
    <dbReference type="NCBI Taxonomy" id="2969821"/>
    <lineage>
        <taxon>Bacteria</taxon>
        <taxon>Bacillati</taxon>
        <taxon>Bacillota</taxon>
        <taxon>Bacilli</taxon>
        <taxon>Lactobacillales</taxon>
        <taxon>Aerococcaceae</taxon>
        <taxon>Fundicoccus</taxon>
    </lineage>
</organism>
<dbReference type="EMBL" id="CP102453">
    <property type="protein sequence ID" value="UUX34639.1"/>
    <property type="molecule type" value="Genomic_DNA"/>
</dbReference>
<dbReference type="InterPro" id="IPR036424">
    <property type="entry name" value="UPP_synth-like_sf"/>
</dbReference>
<keyword evidence="2" id="KW-0479">Metal-binding</keyword>
<dbReference type="PANTHER" id="PTHR10291:SF0">
    <property type="entry name" value="DEHYDRODOLICHYL DIPHOSPHATE SYNTHASE 2"/>
    <property type="match status" value="1"/>
</dbReference>
<dbReference type="RefSeq" id="WP_313794139.1">
    <property type="nucleotide sequence ID" value="NZ_CP102453.1"/>
</dbReference>
<protein>
    <recommendedName>
        <fullName evidence="2">Isoprenyl transferase</fullName>
        <ecNumber evidence="2">2.5.1.-</ecNumber>
    </recommendedName>
</protein>
<keyword evidence="2" id="KW-0460">Magnesium</keyword>
<evidence type="ECO:0000256" key="2">
    <source>
        <dbReference type="HAMAP-Rule" id="MF_01139"/>
    </source>
</evidence>
<feature type="binding site" evidence="2">
    <location>
        <begin position="194"/>
        <end position="196"/>
    </location>
    <ligand>
        <name>substrate</name>
    </ligand>
</feature>
<feature type="binding site" evidence="2">
    <location>
        <position position="34"/>
    </location>
    <ligand>
        <name>substrate</name>
    </ligand>
</feature>
<dbReference type="InterPro" id="IPR018520">
    <property type="entry name" value="UPP_synth-like_CS"/>
</dbReference>
<proteinExistence type="inferred from homology"/>
<keyword evidence="4" id="KW-1185">Reference proteome</keyword>
<feature type="active site" evidence="2">
    <location>
        <position position="17"/>
    </location>
</feature>
<dbReference type="GO" id="GO:0016740">
    <property type="term" value="F:transferase activity"/>
    <property type="evidence" value="ECO:0007669"/>
    <property type="project" value="UniProtKB-KW"/>
</dbReference>
<dbReference type="CDD" id="cd00475">
    <property type="entry name" value="Cis_IPPS"/>
    <property type="match status" value="1"/>
</dbReference>
<feature type="binding site" evidence="2">
    <location>
        <position position="17"/>
    </location>
    <ligand>
        <name>Mg(2+)</name>
        <dbReference type="ChEBI" id="CHEBI:18420"/>
    </ligand>
</feature>
<feature type="binding site" evidence="2">
    <location>
        <position position="30"/>
    </location>
    <ligand>
        <name>substrate</name>
    </ligand>
</feature>
<feature type="binding site" evidence="2">
    <location>
        <position position="188"/>
    </location>
    <ligand>
        <name>substrate</name>
    </ligand>
</feature>
<dbReference type="PROSITE" id="PS01066">
    <property type="entry name" value="UPP_SYNTHASE"/>
    <property type="match status" value="1"/>
</dbReference>
<comment type="function">
    <text evidence="2">Catalyzes the condensation of isopentenyl diphosphate (IPP) with allylic pyrophosphates generating different type of terpenoids.</text>
</comment>
<comment type="subunit">
    <text evidence="2">Homodimer.</text>
</comment>
<feature type="binding site" evidence="2">
    <location>
        <position position="207"/>
    </location>
    <ligand>
        <name>Mg(2+)</name>
        <dbReference type="ChEBI" id="CHEBI:18420"/>
    </ligand>
</feature>
<keyword evidence="1 2" id="KW-0808">Transferase</keyword>
<comment type="cofactor">
    <cofactor evidence="2">
        <name>Mg(2+)</name>
        <dbReference type="ChEBI" id="CHEBI:18420"/>
    </cofactor>
    <text evidence="2">Binds 2 magnesium ions per subunit.</text>
</comment>
<dbReference type="Pfam" id="PF01255">
    <property type="entry name" value="Prenyltransf"/>
    <property type="match status" value="1"/>
</dbReference>
<dbReference type="Proteomes" id="UP001315967">
    <property type="component" value="Chromosome"/>
</dbReference>